<gene>
    <name evidence="1" type="ORF">HNP55_000065</name>
</gene>
<dbReference type="PANTHER" id="PTHR38767:SF1">
    <property type="entry name" value="DNA POLYMERASE III SUBUNIT CHI"/>
    <property type="match status" value="1"/>
</dbReference>
<dbReference type="InterPro" id="IPR007459">
    <property type="entry name" value="DNA_pol3_chi"/>
</dbReference>
<protein>
    <submittedName>
        <fullName evidence="1">DNA polymerase-3 subunit chi</fullName>
        <ecNumber evidence="1">2.7.7.7</ecNumber>
    </submittedName>
</protein>
<evidence type="ECO:0000313" key="2">
    <source>
        <dbReference type="Proteomes" id="UP000562027"/>
    </source>
</evidence>
<dbReference type="Pfam" id="PF04364">
    <property type="entry name" value="DNA_pol3_chi"/>
    <property type="match status" value="1"/>
</dbReference>
<dbReference type="GO" id="GO:0003887">
    <property type="term" value="F:DNA-directed DNA polymerase activity"/>
    <property type="evidence" value="ECO:0007669"/>
    <property type="project" value="UniProtKB-EC"/>
</dbReference>
<reference evidence="1 2" key="1">
    <citation type="submission" date="2020-08" db="EMBL/GenBank/DDBJ databases">
        <title>Functional genomics of gut bacteria from endangered species of beetles.</title>
        <authorList>
            <person name="Carlos-Shanley C."/>
        </authorList>
    </citation>
    <scope>NUCLEOTIDE SEQUENCE [LARGE SCALE GENOMIC DNA]</scope>
    <source>
        <strain evidence="1 2">S00239</strain>
    </source>
</reference>
<dbReference type="AlphaFoldDB" id="A0A840KZZ6"/>
<proteinExistence type="predicted"/>
<evidence type="ECO:0000313" key="1">
    <source>
        <dbReference type="EMBL" id="MBB4841570.1"/>
    </source>
</evidence>
<keyword evidence="2" id="KW-1185">Reference proteome</keyword>
<dbReference type="EC" id="2.7.7.7" evidence="1"/>
<name>A0A840KZZ6_9BURK</name>
<dbReference type="Proteomes" id="UP000562027">
    <property type="component" value="Unassembled WGS sequence"/>
</dbReference>
<dbReference type="GO" id="GO:0003677">
    <property type="term" value="F:DNA binding"/>
    <property type="evidence" value="ECO:0007669"/>
    <property type="project" value="InterPro"/>
</dbReference>
<dbReference type="Gene3D" id="3.40.50.10110">
    <property type="entry name" value="DNA polymerase III subunit chi"/>
    <property type="match status" value="1"/>
</dbReference>
<sequence length="148" mass="16689">MTQVTFYTGVPERLMYLCRLLRKAQRSGSRVGVCGPDSLLRRLDTRLWDFEAAEFVPHLRVEGLADGPAGLKSKQLAATPILLAEQAESLPHRELLLNLGPEMPAGFEQFQRVLEVVSQDPEQMQAGRRRYKQYEALGYGVQHHKVSA</sequence>
<comment type="caution">
    <text evidence="1">The sequence shown here is derived from an EMBL/GenBank/DDBJ whole genome shotgun (WGS) entry which is preliminary data.</text>
</comment>
<organism evidence="1 2">
    <name type="scientific">Roseateles oligotrophus</name>
    <dbReference type="NCBI Taxonomy" id="1769250"/>
    <lineage>
        <taxon>Bacteria</taxon>
        <taxon>Pseudomonadati</taxon>
        <taxon>Pseudomonadota</taxon>
        <taxon>Betaproteobacteria</taxon>
        <taxon>Burkholderiales</taxon>
        <taxon>Sphaerotilaceae</taxon>
        <taxon>Roseateles</taxon>
    </lineage>
</organism>
<dbReference type="GO" id="GO:0032298">
    <property type="term" value="P:positive regulation of DNA-templated DNA replication initiation"/>
    <property type="evidence" value="ECO:0007669"/>
    <property type="project" value="TreeGrafter"/>
</dbReference>
<dbReference type="GO" id="GO:0006260">
    <property type="term" value="P:DNA replication"/>
    <property type="evidence" value="ECO:0007669"/>
    <property type="project" value="InterPro"/>
</dbReference>
<keyword evidence="1" id="KW-0808">Transferase</keyword>
<accession>A0A840KZZ6</accession>
<dbReference type="InterPro" id="IPR036768">
    <property type="entry name" value="PolIII_chi_sf"/>
</dbReference>
<keyword evidence="1" id="KW-0548">Nucleotidyltransferase</keyword>
<dbReference type="SUPFAM" id="SSF102400">
    <property type="entry name" value="DNA polymerase III chi subunit"/>
    <property type="match status" value="1"/>
</dbReference>
<dbReference type="RefSeq" id="WP_184294866.1">
    <property type="nucleotide sequence ID" value="NZ_JACHLP010000001.1"/>
</dbReference>
<dbReference type="EMBL" id="JACHLP010000001">
    <property type="protein sequence ID" value="MBB4841570.1"/>
    <property type="molecule type" value="Genomic_DNA"/>
</dbReference>
<dbReference type="PANTHER" id="PTHR38767">
    <property type="entry name" value="DNA POLYMERASE III SUBUNIT CHI"/>
    <property type="match status" value="1"/>
</dbReference>